<gene>
    <name evidence="2" type="ORF">IAG42_37365</name>
</gene>
<dbReference type="KEGG" id="sxn:IAG42_37365"/>
<feature type="region of interest" description="Disordered" evidence="1">
    <location>
        <begin position="116"/>
        <end position="135"/>
    </location>
</feature>
<name>A0A7H1BL31_9ACTN</name>
<geneLocation type="plasmid" evidence="2 3">
    <name>unnamed2</name>
</geneLocation>
<evidence type="ECO:0000313" key="2">
    <source>
        <dbReference type="EMBL" id="QNS09436.1"/>
    </source>
</evidence>
<evidence type="ECO:0000256" key="1">
    <source>
        <dbReference type="SAM" id="MobiDB-lite"/>
    </source>
</evidence>
<dbReference type="EMBL" id="CP061283">
    <property type="protein sequence ID" value="QNS09436.1"/>
    <property type="molecule type" value="Genomic_DNA"/>
</dbReference>
<dbReference type="Proteomes" id="UP000516428">
    <property type="component" value="Plasmid unnamed2"/>
</dbReference>
<accession>A0A7H1BL31</accession>
<keyword evidence="3" id="KW-1185">Reference proteome</keyword>
<evidence type="ECO:0000313" key="3">
    <source>
        <dbReference type="Proteomes" id="UP000516428"/>
    </source>
</evidence>
<sequence>MAIDHVKRQRTLDAAEELLRERYGEGRNYLDPITVMQEVRAQAFGYSVREGEEAPEVPAEDLLAALTQVEEARARLDSLERDLIRGARNRSASWQKIADSLGMANRQAAEARATRLERAAESHSRDRDVPTQRRERARQRAVEAWCAAHQARIRQTVQRLVDVGEAWPQLAEDYLTSHYLRALENKLKGDADGVKLLDDLEMLLPRLTPQGQPPLEPAGERAPEAAQARDAALALLSDLATVRLEVDAARMSTVR</sequence>
<proteinExistence type="predicted"/>
<dbReference type="RefSeq" id="WP_188342091.1">
    <property type="nucleotide sequence ID" value="NZ_CP061283.1"/>
</dbReference>
<dbReference type="AlphaFoldDB" id="A0A7H1BL31"/>
<protein>
    <submittedName>
        <fullName evidence="2">Uncharacterized protein</fullName>
    </submittedName>
</protein>
<reference evidence="2 3" key="1">
    <citation type="submission" date="2020-09" db="EMBL/GenBank/DDBJ databases">
        <title>A novel species.</title>
        <authorList>
            <person name="Gao J."/>
        </authorList>
    </citation>
    <scope>NUCLEOTIDE SEQUENCE [LARGE SCALE GENOMIC DNA]</scope>
    <source>
        <strain evidence="2 3">CRXT-Y-14</strain>
        <plasmid evidence="2 3">unnamed2</plasmid>
    </source>
</reference>
<organism evidence="2 3">
    <name type="scientific">Streptomyces xanthii</name>
    <dbReference type="NCBI Taxonomy" id="2768069"/>
    <lineage>
        <taxon>Bacteria</taxon>
        <taxon>Bacillati</taxon>
        <taxon>Actinomycetota</taxon>
        <taxon>Actinomycetes</taxon>
        <taxon>Kitasatosporales</taxon>
        <taxon>Streptomycetaceae</taxon>
        <taxon>Streptomyces</taxon>
    </lineage>
</organism>
<keyword evidence="2" id="KW-0614">Plasmid</keyword>